<gene>
    <name evidence="1" type="ORF">AB3N04_01235</name>
</gene>
<sequence>MWNLFCRKNKSLMIRRELKNINKKIKRATFEQDAAWVEELMEEKYRLIETAK</sequence>
<dbReference type="RefSeq" id="WP_368502751.1">
    <property type="nucleotide sequence ID" value="NZ_CP162550.1"/>
</dbReference>
<keyword evidence="1" id="KW-0614">Plasmid</keyword>
<geneLocation type="plasmid" evidence="1">
    <name>unnamed</name>
</geneLocation>
<accession>A0AB39BN22</accession>
<proteinExistence type="predicted"/>
<name>A0AB39BN22_9BACI</name>
<evidence type="ECO:0000313" key="1">
    <source>
        <dbReference type="EMBL" id="XDI35134.1"/>
    </source>
</evidence>
<dbReference type="AlphaFoldDB" id="A0AB39BN22"/>
<organism evidence="1">
    <name type="scientific">Alkalihalophilus sp. As8PL</name>
    <dbReference type="NCBI Taxonomy" id="3237103"/>
    <lineage>
        <taxon>Bacteria</taxon>
        <taxon>Bacillati</taxon>
        <taxon>Bacillota</taxon>
        <taxon>Bacilli</taxon>
        <taxon>Bacillales</taxon>
        <taxon>Bacillaceae</taxon>
        <taxon>Alkalihalophilus</taxon>
    </lineage>
</organism>
<protein>
    <submittedName>
        <fullName evidence="1">Uncharacterized protein</fullName>
    </submittedName>
</protein>
<dbReference type="EMBL" id="CP162550">
    <property type="protein sequence ID" value="XDI35134.1"/>
    <property type="molecule type" value="Genomic_DNA"/>
</dbReference>
<reference evidence="1" key="1">
    <citation type="submission" date="2024-07" db="EMBL/GenBank/DDBJ databases">
        <title>Identification and characteristics of an arsenic-resistant bacterial isolate, which belongs to a novel species.</title>
        <authorList>
            <person name="Juszczyk A."/>
            <person name="Kowalczyk A."/>
            <person name="Was K."/>
            <person name="Kosowicz W."/>
            <person name="Budzyn A."/>
            <person name="Latowski D."/>
        </authorList>
    </citation>
    <scope>NUCLEOTIDE SEQUENCE</scope>
    <source>
        <strain evidence="1">As8PL</strain>
        <plasmid evidence="1">unnamed</plasmid>
    </source>
</reference>